<feature type="compositionally biased region" description="Low complexity" evidence="1">
    <location>
        <begin position="162"/>
        <end position="172"/>
    </location>
</feature>
<feature type="region of interest" description="Disordered" evidence="1">
    <location>
        <begin position="333"/>
        <end position="498"/>
    </location>
</feature>
<dbReference type="EMBL" id="CP141890">
    <property type="protein sequence ID" value="WRT69957.1"/>
    <property type="molecule type" value="Genomic_DNA"/>
</dbReference>
<feature type="compositionally biased region" description="Polar residues" evidence="1">
    <location>
        <begin position="394"/>
        <end position="403"/>
    </location>
</feature>
<keyword evidence="4" id="KW-1185">Reference proteome</keyword>
<keyword evidence="2" id="KW-0732">Signal</keyword>
<gene>
    <name evidence="3" type="ORF">IL334_006948</name>
</gene>
<feature type="signal peptide" evidence="2">
    <location>
        <begin position="1"/>
        <end position="22"/>
    </location>
</feature>
<accession>A0ABZ1DBB5</accession>
<evidence type="ECO:0000313" key="3">
    <source>
        <dbReference type="EMBL" id="WRT69957.1"/>
    </source>
</evidence>
<evidence type="ECO:0000313" key="4">
    <source>
        <dbReference type="Proteomes" id="UP001329825"/>
    </source>
</evidence>
<feature type="compositionally biased region" description="Low complexity" evidence="1">
    <location>
        <begin position="429"/>
        <end position="456"/>
    </location>
</feature>
<organism evidence="3 4">
    <name type="scientific">Kwoniella shivajii</name>
    <dbReference type="NCBI Taxonomy" id="564305"/>
    <lineage>
        <taxon>Eukaryota</taxon>
        <taxon>Fungi</taxon>
        <taxon>Dikarya</taxon>
        <taxon>Basidiomycota</taxon>
        <taxon>Agaricomycotina</taxon>
        <taxon>Tremellomycetes</taxon>
        <taxon>Tremellales</taxon>
        <taxon>Cryptococcaceae</taxon>
        <taxon>Kwoniella</taxon>
    </lineage>
</organism>
<feature type="region of interest" description="Disordered" evidence="1">
    <location>
        <begin position="207"/>
        <end position="320"/>
    </location>
</feature>
<feature type="compositionally biased region" description="Polar residues" evidence="1">
    <location>
        <begin position="236"/>
        <end position="247"/>
    </location>
</feature>
<feature type="compositionally biased region" description="Polar residues" evidence="1">
    <location>
        <begin position="457"/>
        <end position="466"/>
    </location>
</feature>
<dbReference type="Proteomes" id="UP001329825">
    <property type="component" value="Chromosome 10"/>
</dbReference>
<evidence type="ECO:0000256" key="1">
    <source>
        <dbReference type="SAM" id="MobiDB-lite"/>
    </source>
</evidence>
<feature type="compositionally biased region" description="Pro residues" evidence="1">
    <location>
        <begin position="215"/>
        <end position="227"/>
    </location>
</feature>
<feature type="compositionally biased region" description="Basic residues" evidence="1">
    <location>
        <begin position="487"/>
        <end position="498"/>
    </location>
</feature>
<proteinExistence type="predicted"/>
<feature type="chain" id="PRO_5047235656" evidence="2">
    <location>
        <begin position="23"/>
        <end position="498"/>
    </location>
</feature>
<sequence>MPGFFSLPYMLGALVALGVAQACYYYVYLESPTDYYYRYCNVGCAGMDQNDENFNQCCLPMTSGQTAPAVCETLSASCSAAGTTCTWGSAAVPTSTQPSAIATAPADYTPPAVSARSAPPSTSTVWVTQTTTTPCATPTPPPTTSQASVPTSAPEECVCGETSQAAAATTSTKDSEGDAPSADDLSRPKDGLRRRGIMIRNECVCPSSSAAPAPTTAPAPAPAPAPPAEEICDCGETSQAAVPTTSTKDSEGDAPSAEDLTRPIDGRRRRGMMIRDKCVCPSSSSSSVAPVPTTAPAPVVTTAPSPTTDNAGVPTTAPAPSECVCGTTGIAAVPATTKGNEGDVPSADDLTRPKDDERRRGIMIRDECVCPTSDSAPAPAETSSCEESKDSASAPATTPNGEGSTPLARALGARNTPRGENHKRETNPVVTVTSTSMVTTDDCAPSTSAASPPATTENASVPTTSTQDHEGALPDPTETHVGSDPSRKKRNLGRWRDF</sequence>
<evidence type="ECO:0000256" key="2">
    <source>
        <dbReference type="SAM" id="SignalP"/>
    </source>
</evidence>
<protein>
    <submittedName>
        <fullName evidence="3">Uncharacterized protein</fullName>
    </submittedName>
</protein>
<dbReference type="RefSeq" id="XP_062794696.1">
    <property type="nucleotide sequence ID" value="XM_062938645.1"/>
</dbReference>
<feature type="compositionally biased region" description="Basic and acidic residues" evidence="1">
    <location>
        <begin position="417"/>
        <end position="426"/>
    </location>
</feature>
<reference evidence="3 4" key="1">
    <citation type="submission" date="2024-01" db="EMBL/GenBank/DDBJ databases">
        <title>Comparative genomics of Cryptococcus and Kwoniella reveals pathogenesis evolution and contrasting modes of karyotype evolution via chromosome fusion or intercentromeric recombination.</title>
        <authorList>
            <person name="Coelho M.A."/>
            <person name="David-Palma M."/>
            <person name="Shea T."/>
            <person name="Bowers K."/>
            <person name="McGinley-Smith S."/>
            <person name="Mohammad A.W."/>
            <person name="Gnirke A."/>
            <person name="Yurkov A.M."/>
            <person name="Nowrousian M."/>
            <person name="Sun S."/>
            <person name="Cuomo C.A."/>
            <person name="Heitman J."/>
        </authorList>
    </citation>
    <scope>NUCLEOTIDE SEQUENCE [LARGE SCALE GENOMIC DNA]</scope>
    <source>
        <strain evidence="3">CBS 11374</strain>
    </source>
</reference>
<feature type="compositionally biased region" description="Basic and acidic residues" evidence="1">
    <location>
        <begin position="184"/>
        <end position="193"/>
    </location>
</feature>
<feature type="compositionally biased region" description="Low complexity" evidence="1">
    <location>
        <begin position="109"/>
        <end position="136"/>
    </location>
</feature>
<feature type="region of interest" description="Disordered" evidence="1">
    <location>
        <begin position="109"/>
        <end position="195"/>
    </location>
</feature>
<name>A0ABZ1DBB5_9TREE</name>
<feature type="compositionally biased region" description="Basic and acidic residues" evidence="1">
    <location>
        <begin position="349"/>
        <end position="368"/>
    </location>
</feature>
<feature type="compositionally biased region" description="Low complexity" evidence="1">
    <location>
        <begin position="144"/>
        <end position="154"/>
    </location>
</feature>
<feature type="compositionally biased region" description="Low complexity" evidence="1">
    <location>
        <begin position="281"/>
        <end position="308"/>
    </location>
</feature>
<dbReference type="GeneID" id="87959078"/>